<gene>
    <name evidence="2" type="ORF">Tco_1030843</name>
</gene>
<feature type="region of interest" description="Disordered" evidence="1">
    <location>
        <begin position="685"/>
        <end position="704"/>
    </location>
</feature>
<feature type="compositionally biased region" description="Pro residues" evidence="1">
    <location>
        <begin position="217"/>
        <end position="258"/>
    </location>
</feature>
<evidence type="ECO:0000313" key="3">
    <source>
        <dbReference type="Proteomes" id="UP001151760"/>
    </source>
</evidence>
<protein>
    <submittedName>
        <fullName evidence="2">Uncharacterized protein</fullName>
    </submittedName>
</protein>
<feature type="region of interest" description="Disordered" evidence="1">
    <location>
        <begin position="190"/>
        <end position="298"/>
    </location>
</feature>
<feature type="compositionally biased region" description="Pro residues" evidence="1">
    <location>
        <begin position="265"/>
        <end position="280"/>
    </location>
</feature>
<proteinExistence type="predicted"/>
<evidence type="ECO:0000313" key="2">
    <source>
        <dbReference type="EMBL" id="GJT71557.1"/>
    </source>
</evidence>
<dbReference type="EMBL" id="BQNB010018177">
    <property type="protein sequence ID" value="GJT71557.1"/>
    <property type="molecule type" value="Genomic_DNA"/>
</dbReference>
<reference evidence="2" key="2">
    <citation type="submission" date="2022-01" db="EMBL/GenBank/DDBJ databases">
        <authorList>
            <person name="Yamashiro T."/>
            <person name="Shiraishi A."/>
            <person name="Satake H."/>
            <person name="Nakayama K."/>
        </authorList>
    </citation>
    <scope>NUCLEOTIDE SEQUENCE</scope>
</reference>
<name>A0ABQ5G9M4_9ASTR</name>
<organism evidence="2 3">
    <name type="scientific">Tanacetum coccineum</name>
    <dbReference type="NCBI Taxonomy" id="301880"/>
    <lineage>
        <taxon>Eukaryota</taxon>
        <taxon>Viridiplantae</taxon>
        <taxon>Streptophyta</taxon>
        <taxon>Embryophyta</taxon>
        <taxon>Tracheophyta</taxon>
        <taxon>Spermatophyta</taxon>
        <taxon>Magnoliopsida</taxon>
        <taxon>eudicotyledons</taxon>
        <taxon>Gunneridae</taxon>
        <taxon>Pentapetalae</taxon>
        <taxon>asterids</taxon>
        <taxon>campanulids</taxon>
        <taxon>Asterales</taxon>
        <taxon>Asteraceae</taxon>
        <taxon>Asteroideae</taxon>
        <taxon>Anthemideae</taxon>
        <taxon>Anthemidinae</taxon>
        <taxon>Tanacetum</taxon>
    </lineage>
</organism>
<comment type="caution">
    <text evidence="2">The sequence shown here is derived from an EMBL/GenBank/DDBJ whole genome shotgun (WGS) entry which is preliminary data.</text>
</comment>
<keyword evidence="3" id="KW-1185">Reference proteome</keyword>
<evidence type="ECO:0000256" key="1">
    <source>
        <dbReference type="SAM" id="MobiDB-lite"/>
    </source>
</evidence>
<dbReference type="Proteomes" id="UP001151760">
    <property type="component" value="Unassembled WGS sequence"/>
</dbReference>
<feature type="compositionally biased region" description="Basic and acidic residues" evidence="1">
    <location>
        <begin position="685"/>
        <end position="700"/>
    </location>
</feature>
<sequence length="849" mass="96426">MANLKYSDNHNMAAFLKKPNESVGFTEVVDFLKVKTLANETQQLIASIDSTEYNITEASVRSKLQLADATGIHNLSDAEIYAGLATLGPKSGGWDQFGSTIATALICLSSNRVYNFSKMIFDGMVHNIESNTKFLMYPRFLQIILDITTENKERYLALTLTKKIFANMKRVYAGDFVPLLPAMLAGAAMDPGEGSAQPAEPHHTPVDPLPSTSLPPIQSPPHSPHQSPPHSPHQSPPHSPHQSPPHSPHQSPPHSPPHSPHHSPPHSPLQSPPHSPPYYSPPRSYEAPLPEGNTSGSAEDSMQLKELMDIVPKLVTRIETLETELQQTKTTYGKAVLTLVKRVKILEKALKRKTQKVVISESEGEEPEDQGRIIQDIDDDPLVSLGRLMKKISVLQSWRQPKHCQMLTSQVLARLKSTDKGKRYRRRARSVAKNINTGLDAEEEINTGVKEGIKSPMVERGISGYSQKLKTKKTIKKEEAGLEEAIKLQAQMDEEVAKQIHLDEMIAKRMAEEEALSEQQKKRKAQVQFEAQYYTEEDWDAIRAKLEANAELTKDVLGKDLPEQDFAKRMVDMVNQRKKHFAEERAKAKRNKPMTQSQLRIYMSNYLKNQGTWKLSQLKKLSFEEIKEEFDKLVQQIDTFVPMDFEATKAKLKRYGEELQTKTSKKQKIDDKDVPAIGEKVAEVKEEEPVKRTETDKEESVEAMNPTPLATKSNIVVNWKIFQQGQRSVYQIMRANGANTIYMSFGGIVKDFTREDLIELYRLKNQEEWKLQSWIFYENYGVHVLRLEDGTEINMLAERRYPLTKNTLERMMDLRLTVVSDDDTVFDLLRFIEQQIDEFGGQDGSEKDL</sequence>
<reference evidence="2" key="1">
    <citation type="journal article" date="2022" name="Int. J. Mol. Sci.">
        <title>Draft Genome of Tanacetum Coccineum: Genomic Comparison of Closely Related Tanacetum-Family Plants.</title>
        <authorList>
            <person name="Yamashiro T."/>
            <person name="Shiraishi A."/>
            <person name="Nakayama K."/>
            <person name="Satake H."/>
        </authorList>
    </citation>
    <scope>NUCLEOTIDE SEQUENCE</scope>
</reference>
<accession>A0ABQ5G9M4</accession>